<feature type="region of interest" description="Disordered" evidence="1">
    <location>
        <begin position="1"/>
        <end position="36"/>
    </location>
</feature>
<evidence type="ECO:0000256" key="1">
    <source>
        <dbReference type="SAM" id="MobiDB-lite"/>
    </source>
</evidence>
<comment type="caution">
    <text evidence="3">The sequence shown here is derived from an EMBL/GenBank/DDBJ whole genome shotgun (WGS) entry which is preliminary data.</text>
</comment>
<organism evidence="3 4">
    <name type="scientific">Stereocaulon virgatum</name>
    <dbReference type="NCBI Taxonomy" id="373712"/>
    <lineage>
        <taxon>Eukaryota</taxon>
        <taxon>Fungi</taxon>
        <taxon>Dikarya</taxon>
        <taxon>Ascomycota</taxon>
        <taxon>Pezizomycotina</taxon>
        <taxon>Lecanoromycetes</taxon>
        <taxon>OSLEUM clade</taxon>
        <taxon>Lecanoromycetidae</taxon>
        <taxon>Lecanorales</taxon>
        <taxon>Lecanorineae</taxon>
        <taxon>Stereocaulaceae</taxon>
        <taxon>Stereocaulon</taxon>
    </lineage>
</organism>
<proteinExistence type="predicted"/>
<feature type="transmembrane region" description="Helical" evidence="2">
    <location>
        <begin position="274"/>
        <end position="297"/>
    </location>
</feature>
<dbReference type="EMBL" id="JBEFKJ010000021">
    <property type="protein sequence ID" value="KAL2040368.1"/>
    <property type="molecule type" value="Genomic_DNA"/>
</dbReference>
<accession>A0ABR4A5M8</accession>
<evidence type="ECO:0000256" key="2">
    <source>
        <dbReference type="SAM" id="Phobius"/>
    </source>
</evidence>
<keyword evidence="4" id="KW-1185">Reference proteome</keyword>
<evidence type="ECO:0000313" key="3">
    <source>
        <dbReference type="EMBL" id="KAL2040368.1"/>
    </source>
</evidence>
<feature type="compositionally biased region" description="Polar residues" evidence="1">
    <location>
        <begin position="20"/>
        <end position="33"/>
    </location>
</feature>
<keyword evidence="2" id="KW-0812">Transmembrane</keyword>
<feature type="compositionally biased region" description="Basic and acidic residues" evidence="1">
    <location>
        <begin position="1"/>
        <end position="18"/>
    </location>
</feature>
<keyword evidence="2" id="KW-1133">Transmembrane helix</keyword>
<reference evidence="3 4" key="1">
    <citation type="submission" date="2024-09" db="EMBL/GenBank/DDBJ databases">
        <title>Rethinking Asexuality: The Enigmatic Case of Functional Sexual Genes in Lepraria (Stereocaulaceae).</title>
        <authorList>
            <person name="Doellman M."/>
            <person name="Sun Y."/>
            <person name="Barcenas-Pena A."/>
            <person name="Lumbsch H.T."/>
            <person name="Grewe F."/>
        </authorList>
    </citation>
    <scope>NUCLEOTIDE SEQUENCE [LARGE SCALE GENOMIC DNA]</scope>
    <source>
        <strain evidence="3 4">Mercado 3170</strain>
    </source>
</reference>
<name>A0ABR4A5M8_9LECA</name>
<sequence length="298" mass="33457">MYDDFTERRPGAAKELEKLLNSSAKESPASSHEQVAMGSLRTNGCSDASGCELQTPLNISDTLQPPPQVYDPHAPMRPRTDTVIDCGSESRWLLVCARGKRRPTSLSQLDICATPSDQELFTELKRVYKDLRDTWAHWVSLRTIQSIRFVQFELHIRNLVDIRKVPDMPPEARKDEYLYEPYDLIPPVGENLMAHLFHHPEDANQKSITCVRTPKRRKAKLTVCPEQGTSVGWGIQLVEGWAASRLWFLALMLFVLGTLVFGVCWAILRHDVQGAFGVSGYMVALVALILGTVQAGLE</sequence>
<feature type="transmembrane region" description="Helical" evidence="2">
    <location>
        <begin position="246"/>
        <end position="268"/>
    </location>
</feature>
<protein>
    <recommendedName>
        <fullName evidence="5">Transmembrane protein</fullName>
    </recommendedName>
</protein>
<gene>
    <name evidence="3" type="ORF">N7G274_006811</name>
</gene>
<evidence type="ECO:0000313" key="4">
    <source>
        <dbReference type="Proteomes" id="UP001590950"/>
    </source>
</evidence>
<keyword evidence="2" id="KW-0472">Membrane</keyword>
<evidence type="ECO:0008006" key="5">
    <source>
        <dbReference type="Google" id="ProtNLM"/>
    </source>
</evidence>
<dbReference type="Proteomes" id="UP001590950">
    <property type="component" value="Unassembled WGS sequence"/>
</dbReference>